<dbReference type="InterPro" id="IPR054767">
    <property type="entry name" value="Cas10-Cmr2_palm2"/>
</dbReference>
<dbReference type="Gene3D" id="3.30.70.270">
    <property type="match status" value="1"/>
</dbReference>
<reference evidence="4" key="1">
    <citation type="journal article" date="2020" name="mSystems">
        <title>Genome- and Community-Level Interaction Insights into Carbon Utilization and Element Cycling Functions of Hydrothermarchaeota in Hydrothermal Sediment.</title>
        <authorList>
            <person name="Zhou Z."/>
            <person name="Liu Y."/>
            <person name="Xu W."/>
            <person name="Pan J."/>
            <person name="Luo Z.H."/>
            <person name="Li M."/>
        </authorList>
    </citation>
    <scope>NUCLEOTIDE SEQUENCE [LARGE SCALE GENOMIC DNA]</scope>
    <source>
        <strain evidence="4">SpSt-70</strain>
    </source>
</reference>
<dbReference type="GO" id="GO:0051607">
    <property type="term" value="P:defense response to virus"/>
    <property type="evidence" value="ECO:0007669"/>
    <property type="project" value="UniProtKB-KW"/>
</dbReference>
<keyword evidence="1" id="KW-0547">Nucleotide-binding</keyword>
<dbReference type="GO" id="GO:0000166">
    <property type="term" value="F:nucleotide binding"/>
    <property type="evidence" value="ECO:0007669"/>
    <property type="project" value="UniProtKB-KW"/>
</dbReference>
<keyword evidence="2" id="KW-0051">Antiviral defense</keyword>
<organism evidence="4">
    <name type="scientific">Dictyoglomus thermophilum</name>
    <dbReference type="NCBI Taxonomy" id="14"/>
    <lineage>
        <taxon>Bacteria</taxon>
        <taxon>Pseudomonadati</taxon>
        <taxon>Dictyoglomota</taxon>
        <taxon>Dictyoglomia</taxon>
        <taxon>Dictyoglomales</taxon>
        <taxon>Dictyoglomaceae</taxon>
        <taxon>Dictyoglomus</taxon>
    </lineage>
</organism>
<evidence type="ECO:0000256" key="2">
    <source>
        <dbReference type="ARBA" id="ARBA00023118"/>
    </source>
</evidence>
<dbReference type="PROSITE" id="PS50887">
    <property type="entry name" value="GGDEF"/>
    <property type="match status" value="1"/>
</dbReference>
<feature type="domain" description="GGDEF" evidence="3">
    <location>
        <begin position="163"/>
        <end position="358"/>
    </location>
</feature>
<dbReference type="EMBL" id="DTDV01000003">
    <property type="protein sequence ID" value="HGK22932.1"/>
    <property type="molecule type" value="Genomic_DNA"/>
</dbReference>
<proteinExistence type="predicted"/>
<dbReference type="NCBIfam" id="TIGR02577">
    <property type="entry name" value="cas_TM1794_Cmr2"/>
    <property type="match status" value="1"/>
</dbReference>
<dbReference type="InterPro" id="IPR013407">
    <property type="entry name" value="CRISPR-assoc_prot_Cmr2"/>
</dbReference>
<sequence>MNFFYNKKPQNSSLTLNNADITNQILSENEGLCALCFLKRTFNIYLEEKIDEKIFKNFSFPSTAEIASSDFKERAIKEKREIFEEYERKFFEILKNYGQENQFSYLKTKSLPKLGLEKTLEGSWWFIENLTEKNFLDELDIQIDKDSLRELKEILDKLGNPNPYYAVIYLDGDNMGKWLSGELLPEIQYAYNSEVWEKLPVDFKEELKNYTNRKVLTPAIHSSISTALKNYTLELVKKIVEEEHLGKLVYAGGDDVLALVNLKDLFNIMEKLRWSFSGQVKFENIGNKDEIKIDINNTSGFVLKDDIYYLTMGKNAECSMGIVIAHYKEPLKIVIDKVFEMNKKAKNAGKNRFAISLLKRSGKERIGIAEWVIDDELTTNILKNLQDWMNRDRKEKRYISDRFIQNFKIEFQRLKQTQIYEGVINTELKRLILRAYNGLPRESKGEKNKFIKDFWEYAIKLWKINRDIDNFTSLLEIASFINKGD</sequence>
<comment type="caution">
    <text evidence="4">The sequence shown here is derived from an EMBL/GenBank/DDBJ whole genome shotgun (WGS) entry which is preliminary data.</text>
</comment>
<dbReference type="InterPro" id="IPR000160">
    <property type="entry name" value="GGDEF_dom"/>
</dbReference>
<evidence type="ECO:0000259" key="3">
    <source>
        <dbReference type="PROSITE" id="PS50887"/>
    </source>
</evidence>
<accession>A0A7V3ZH64</accession>
<evidence type="ECO:0000256" key="1">
    <source>
        <dbReference type="ARBA" id="ARBA00022741"/>
    </source>
</evidence>
<dbReference type="Pfam" id="PF22335">
    <property type="entry name" value="Cas10-Cmr2_palm2"/>
    <property type="match status" value="1"/>
</dbReference>
<dbReference type="AlphaFoldDB" id="A0A7V3ZH64"/>
<evidence type="ECO:0000313" key="4">
    <source>
        <dbReference type="EMBL" id="HGK22932.1"/>
    </source>
</evidence>
<protein>
    <submittedName>
        <fullName evidence="4">Type III-B CRISPR-associated protein Cas10/Cmr2</fullName>
    </submittedName>
</protein>
<name>A0A7V3ZH64_DICTH</name>
<dbReference type="InterPro" id="IPR043128">
    <property type="entry name" value="Rev_trsase/Diguanyl_cyclase"/>
</dbReference>
<gene>
    <name evidence="4" type="primary">cas10</name>
    <name evidence="4" type="ORF">ENU78_00530</name>
</gene>